<feature type="non-terminal residue" evidence="2">
    <location>
        <position position="510"/>
    </location>
</feature>
<gene>
    <name evidence="2" type="ORF">MNOR_LOCUS20319</name>
</gene>
<organism evidence="2 3">
    <name type="scientific">Meganyctiphanes norvegica</name>
    <name type="common">Northern krill</name>
    <name type="synonym">Thysanopoda norvegica</name>
    <dbReference type="NCBI Taxonomy" id="48144"/>
    <lineage>
        <taxon>Eukaryota</taxon>
        <taxon>Metazoa</taxon>
        <taxon>Ecdysozoa</taxon>
        <taxon>Arthropoda</taxon>
        <taxon>Crustacea</taxon>
        <taxon>Multicrustacea</taxon>
        <taxon>Malacostraca</taxon>
        <taxon>Eumalacostraca</taxon>
        <taxon>Eucarida</taxon>
        <taxon>Euphausiacea</taxon>
        <taxon>Euphausiidae</taxon>
        <taxon>Meganyctiphanes</taxon>
    </lineage>
</organism>
<protein>
    <submittedName>
        <fullName evidence="2">Uncharacterized protein</fullName>
    </submittedName>
</protein>
<feature type="region of interest" description="Disordered" evidence="1">
    <location>
        <begin position="201"/>
        <end position="238"/>
    </location>
</feature>
<evidence type="ECO:0000313" key="2">
    <source>
        <dbReference type="EMBL" id="CAL4114145.1"/>
    </source>
</evidence>
<evidence type="ECO:0000256" key="1">
    <source>
        <dbReference type="SAM" id="MobiDB-lite"/>
    </source>
</evidence>
<feature type="compositionally biased region" description="Basic and acidic residues" evidence="1">
    <location>
        <begin position="109"/>
        <end position="124"/>
    </location>
</feature>
<proteinExistence type="predicted"/>
<keyword evidence="3" id="KW-1185">Reference proteome</keyword>
<name>A0AAV2R3C6_MEGNR</name>
<feature type="compositionally biased region" description="Polar residues" evidence="1">
    <location>
        <begin position="292"/>
        <end position="310"/>
    </location>
</feature>
<reference evidence="2 3" key="1">
    <citation type="submission" date="2024-05" db="EMBL/GenBank/DDBJ databases">
        <authorList>
            <person name="Wallberg A."/>
        </authorList>
    </citation>
    <scope>NUCLEOTIDE SEQUENCE [LARGE SCALE GENOMIC DNA]</scope>
</reference>
<dbReference type="Proteomes" id="UP001497623">
    <property type="component" value="Unassembled WGS sequence"/>
</dbReference>
<dbReference type="AlphaFoldDB" id="A0AAV2R3C6"/>
<accession>A0AAV2R3C6</accession>
<feature type="region of interest" description="Disordered" evidence="1">
    <location>
        <begin position="52"/>
        <end position="189"/>
    </location>
</feature>
<feature type="compositionally biased region" description="Polar residues" evidence="1">
    <location>
        <begin position="74"/>
        <end position="86"/>
    </location>
</feature>
<dbReference type="EMBL" id="CAXKWB010015624">
    <property type="protein sequence ID" value="CAL4114145.1"/>
    <property type="molecule type" value="Genomic_DNA"/>
</dbReference>
<sequence>MADRNINDFNGGRRVGVYDPPIDILINDESEHLKENTEVVFGSERLRKLSNGVVKSGSTDEPFGLVAGNPVSRKGSNASRKSTSLDENALSVADTGGSRRASNGSGKRMSLEESTRLCVDDKGSRRGSSSSRKSNSLDEPMGLYVDQRGSRRGSNASRKSTSLDDPIGLFVDNKGSRRGSTSSRKSNSLDEFSGLTFEDAVESQKGHNGTTNSDDFDNSVMGRTRSASDGKKSSGIIAKGIGGEDHIFMAGRRDNKSPRRLGRQISEDKMVMDLSNTSGDIIMVETRMQSIHSNDPGIYTSNGSKTVKQSSQEERGSGDSLVQQVVGSTESPARPPRLRTKSVPTGSRDPDQFLENISENISRGNEGKSLLLNSSNTIAPVVFPKPPVLVISNQVHQTSLGYSETTLSTISETDDNNIRKLDGCLASNQPVRSPLITIPSIPGRKKSKVNTCTEVKNPSRPDRNKTKGFRHIETVDKEKTSMCFCEVSPLTTKEIFATAGSLKQHDTSNE</sequence>
<feature type="region of interest" description="Disordered" evidence="1">
    <location>
        <begin position="292"/>
        <end position="352"/>
    </location>
</feature>
<evidence type="ECO:0000313" key="3">
    <source>
        <dbReference type="Proteomes" id="UP001497623"/>
    </source>
</evidence>
<comment type="caution">
    <text evidence="2">The sequence shown here is derived from an EMBL/GenBank/DDBJ whole genome shotgun (WGS) entry which is preliminary data.</text>
</comment>
<feature type="compositionally biased region" description="Polar residues" evidence="1">
    <location>
        <begin position="320"/>
        <end position="331"/>
    </location>
</feature>